<organism evidence="1 2">
    <name type="scientific">Coemansia furcata</name>
    <dbReference type="NCBI Taxonomy" id="417177"/>
    <lineage>
        <taxon>Eukaryota</taxon>
        <taxon>Fungi</taxon>
        <taxon>Fungi incertae sedis</taxon>
        <taxon>Zoopagomycota</taxon>
        <taxon>Kickxellomycotina</taxon>
        <taxon>Kickxellomycetes</taxon>
        <taxon>Kickxellales</taxon>
        <taxon>Kickxellaceae</taxon>
        <taxon>Coemansia</taxon>
    </lineage>
</organism>
<keyword evidence="2" id="KW-1185">Reference proteome</keyword>
<evidence type="ECO:0000313" key="2">
    <source>
        <dbReference type="Proteomes" id="UP001140096"/>
    </source>
</evidence>
<name>A0ACC1LHK0_9FUNG</name>
<protein>
    <submittedName>
        <fullName evidence="1">Uncharacterized protein</fullName>
    </submittedName>
</protein>
<proteinExistence type="predicted"/>
<reference evidence="1" key="1">
    <citation type="submission" date="2022-07" db="EMBL/GenBank/DDBJ databases">
        <title>Phylogenomic reconstructions and comparative analyses of Kickxellomycotina fungi.</title>
        <authorList>
            <person name="Reynolds N.K."/>
            <person name="Stajich J.E."/>
            <person name="Barry K."/>
            <person name="Grigoriev I.V."/>
            <person name="Crous P."/>
            <person name="Smith M.E."/>
        </authorList>
    </citation>
    <scope>NUCLEOTIDE SEQUENCE</scope>
    <source>
        <strain evidence="1">CBS 102833</strain>
    </source>
</reference>
<sequence length="140" mass="15753">MRDPVARLQYALTFRNNAGVDITKKVFGGHTEPKHIRLWLSRNLKREFMEKGIIKSKDATLTLMWSIPKDKQKGKPLGSNTLGPLHNIEGTVKANRDWIDFSKGLCVIVRDFAITDAVNVPLVEEDAKEGEEEDQVAPVV</sequence>
<dbReference type="Proteomes" id="UP001140096">
    <property type="component" value="Unassembled WGS sequence"/>
</dbReference>
<dbReference type="EMBL" id="JANBUP010000960">
    <property type="protein sequence ID" value="KAJ2809608.1"/>
    <property type="molecule type" value="Genomic_DNA"/>
</dbReference>
<evidence type="ECO:0000313" key="1">
    <source>
        <dbReference type="EMBL" id="KAJ2809608.1"/>
    </source>
</evidence>
<gene>
    <name evidence="1" type="ORF">H4S07_003165</name>
</gene>
<accession>A0ACC1LHK0</accession>
<comment type="caution">
    <text evidence="1">The sequence shown here is derived from an EMBL/GenBank/DDBJ whole genome shotgun (WGS) entry which is preliminary data.</text>
</comment>